<organism evidence="2 3">
    <name type="scientific">Octopus sinensis</name>
    <name type="common">East Asian common octopus</name>
    <dbReference type="NCBI Taxonomy" id="2607531"/>
    <lineage>
        <taxon>Eukaryota</taxon>
        <taxon>Metazoa</taxon>
        <taxon>Spiralia</taxon>
        <taxon>Lophotrochozoa</taxon>
        <taxon>Mollusca</taxon>
        <taxon>Cephalopoda</taxon>
        <taxon>Coleoidea</taxon>
        <taxon>Octopodiformes</taxon>
        <taxon>Octopoda</taxon>
        <taxon>Incirrata</taxon>
        <taxon>Octopodidae</taxon>
        <taxon>Octopus</taxon>
    </lineage>
</organism>
<dbReference type="PROSITE" id="PS51257">
    <property type="entry name" value="PROKAR_LIPOPROTEIN"/>
    <property type="match status" value="1"/>
</dbReference>
<gene>
    <name evidence="3" type="primary">LOC115230292</name>
</gene>
<dbReference type="RefSeq" id="XP_029656352.1">
    <property type="nucleotide sequence ID" value="XM_029800492.2"/>
</dbReference>
<evidence type="ECO:0000256" key="1">
    <source>
        <dbReference type="SAM" id="SignalP"/>
    </source>
</evidence>
<feature type="signal peptide" evidence="1">
    <location>
        <begin position="1"/>
        <end position="16"/>
    </location>
</feature>
<feature type="chain" id="PRO_5027864179" evidence="1">
    <location>
        <begin position="17"/>
        <end position="351"/>
    </location>
</feature>
<proteinExistence type="predicted"/>
<evidence type="ECO:0000313" key="3">
    <source>
        <dbReference type="RefSeq" id="XP_029656352.1"/>
    </source>
</evidence>
<name>A0A6P7U499_9MOLL</name>
<dbReference type="Proteomes" id="UP000515154">
    <property type="component" value="Unplaced"/>
</dbReference>
<protein>
    <submittedName>
        <fullName evidence="3">Uncharacterized protein LOC115230292</fullName>
    </submittedName>
</protein>
<dbReference type="AlphaFoldDB" id="A0A6P7U499"/>
<accession>A0A6P7U499</accession>
<dbReference type="KEGG" id="osn:115230292"/>
<reference evidence="3" key="1">
    <citation type="submission" date="2025-08" db="UniProtKB">
        <authorList>
            <consortium name="RefSeq"/>
        </authorList>
    </citation>
    <scope>IDENTIFICATION</scope>
</reference>
<evidence type="ECO:0000313" key="2">
    <source>
        <dbReference type="Proteomes" id="UP000515154"/>
    </source>
</evidence>
<sequence length="351" mass="40136">MDVLKLLFCVLSLCSCFTRIETSSRVQLHKIIQSVNVVLNESTTLQVVAPNMRRPVVWRCDNHRYECDGTCTNSSDFKVTQSGNISTLWIRKVTKDCLSWTFCDYNRNIGNIDLNINGLISTETYEIAENDNGALCVSATLLTEIPNMKRPVVWKYMNYKYECDRTCANSPEYRVTHKGNVSTLWIRNVTKERLDWKFEDDNINYRKFDLKINSLTKAETYNITQNEPAVLGGSTTLLINVPKLERIIVWKNKHRNLECDTTCYDYEDYTVNHINDISTVSIRNISESDFSWSFCDKNHCSSDFSLAIKGDTSGASSLRTSLSPSIRIITGVTKYTFVKVAATILCFFLLA</sequence>
<keyword evidence="2" id="KW-1185">Reference proteome</keyword>
<keyword evidence="1" id="KW-0732">Signal</keyword>